<sequence>MEQVTETQAPATQDQIKVLTELVQQLLREREKDFFRTPLTEEERNIAIHSCPKTSSMNYTSPPLNDTASRTVKTTNYAFYGIQFAYAQATRPIDYYFHRRIQENKVMDTSEDPEILFASTMRALFSDIAATVTQESIPRQPAGYEGIQGSVPNEHALILLQALGAWVQGQLRKIDDYASHSANQDPGSPTQSQQISQRWPDDIEMSGELHWQGPVDVSRPATWETDAKSTIRTQEQSSFSIKPIDIDSNADETGNTEPVFVEEPANVMERSIVLS</sequence>
<dbReference type="EMBL" id="LSSN01003362">
    <property type="protein sequence ID" value="OMJ13744.1"/>
    <property type="molecule type" value="Genomic_DNA"/>
</dbReference>
<dbReference type="Proteomes" id="UP000187283">
    <property type="component" value="Unassembled WGS sequence"/>
</dbReference>
<feature type="compositionally biased region" description="Polar residues" evidence="1">
    <location>
        <begin position="228"/>
        <end position="240"/>
    </location>
</feature>
<feature type="region of interest" description="Disordered" evidence="1">
    <location>
        <begin position="227"/>
        <end position="256"/>
    </location>
</feature>
<reference evidence="2 3" key="1">
    <citation type="submission" date="2017-01" db="EMBL/GenBank/DDBJ databases">
        <authorList>
            <person name="Mah S.A."/>
            <person name="Swanson W.J."/>
            <person name="Moy G.W."/>
            <person name="Vacquier V.D."/>
        </authorList>
    </citation>
    <scope>NUCLEOTIDE SEQUENCE [LARGE SCALE GENOMIC DNA]</scope>
    <source>
        <strain evidence="2 3">GSMNP</strain>
    </source>
</reference>
<keyword evidence="3" id="KW-1185">Reference proteome</keyword>
<comment type="caution">
    <text evidence="2">The sequence shown here is derived from an EMBL/GenBank/DDBJ whole genome shotgun (WGS) entry which is preliminary data.</text>
</comment>
<proteinExistence type="predicted"/>
<accession>A0A1R1XGJ4</accession>
<dbReference type="OrthoDB" id="5545891at2759"/>
<dbReference type="AlphaFoldDB" id="A0A1R1XGJ4"/>
<evidence type="ECO:0000313" key="2">
    <source>
        <dbReference type="EMBL" id="OMJ13744.1"/>
    </source>
</evidence>
<evidence type="ECO:0000256" key="1">
    <source>
        <dbReference type="SAM" id="MobiDB-lite"/>
    </source>
</evidence>
<protein>
    <submittedName>
        <fullName evidence="2">Uncharacterized protein</fullName>
    </submittedName>
</protein>
<gene>
    <name evidence="2" type="ORF">AYI70_g8326</name>
</gene>
<organism evidence="2 3">
    <name type="scientific">Smittium culicis</name>
    <dbReference type="NCBI Taxonomy" id="133412"/>
    <lineage>
        <taxon>Eukaryota</taxon>
        <taxon>Fungi</taxon>
        <taxon>Fungi incertae sedis</taxon>
        <taxon>Zoopagomycota</taxon>
        <taxon>Kickxellomycotina</taxon>
        <taxon>Harpellomycetes</taxon>
        <taxon>Harpellales</taxon>
        <taxon>Legeriomycetaceae</taxon>
        <taxon>Smittium</taxon>
    </lineage>
</organism>
<evidence type="ECO:0000313" key="3">
    <source>
        <dbReference type="Proteomes" id="UP000187283"/>
    </source>
</evidence>
<name>A0A1R1XGJ4_9FUNG</name>